<evidence type="ECO:0000256" key="1">
    <source>
        <dbReference type="SAM" id="MobiDB-lite"/>
    </source>
</evidence>
<accession>A0AAN6YK71</accession>
<keyword evidence="2" id="KW-1133">Transmembrane helix</keyword>
<dbReference type="InterPro" id="IPR031606">
    <property type="entry name" value="Kch1/2"/>
</dbReference>
<gene>
    <name evidence="3" type="ORF">QBC37DRAFT_76441</name>
</gene>
<dbReference type="GO" id="GO:0005886">
    <property type="term" value="C:plasma membrane"/>
    <property type="evidence" value="ECO:0007669"/>
    <property type="project" value="InterPro"/>
</dbReference>
<feature type="transmembrane region" description="Helical" evidence="2">
    <location>
        <begin position="222"/>
        <end position="254"/>
    </location>
</feature>
<keyword evidence="2" id="KW-0812">Transmembrane</keyword>
<proteinExistence type="predicted"/>
<keyword evidence="4" id="KW-1185">Reference proteome</keyword>
<protein>
    <recommendedName>
        <fullName evidence="5">Vacuolar membrane protein</fullName>
    </recommendedName>
</protein>
<evidence type="ECO:0000313" key="4">
    <source>
        <dbReference type="Proteomes" id="UP001301769"/>
    </source>
</evidence>
<sequence>MGFMSHRRRHVEVHPEQKWDYISLNDFKSTSCFTPFAYAFLWFSLFLSIAVYTVDIFTAVQLLVFNNWASSIELTQIIPFDVSKYVFSVCIILSVVNLAFEHIRARKIMSRGSVAECFLDSLAARLESIRMGRGRGWRRFLVFAELTKSKKGSEYVALFTYFSFQSWIRVLLCSGPRQVINAFTIYSVYNAQLSVNGESFESGFLNFFDKLRQLAEQDSRQVVVLSGMAFTLVIWVFSFLSLLIAAVLFVFYLWHIIPRDDGGLTGFCERKINKRLKQIVSIKINKAMAEDERKRRKAEMKAAKKNGEDRPMTMQPTLPSLPPGFGDDKLPEMPSLKRQETMASVTVDSSRPSTPGSFEMNSLGRPMPSRTGTMMSSTSYSSKVSLLGAAAEPGRSASPAPTLPNLDRNNYTNSRQPTLPFTGANNTPLPPSRTATMSTFTGATNQPLPPSRTATMSTNRSYGQGPQLERMDTSATNRSYGPGPQLQRMESNGSSLRAGYTASPAPTESMPPFPPPVRSVTGGTVGSRGPGPYPGSSNSRPGFPFDEYSSGRASPAPSTNTYRNGPLSPRGPDGYPMRSATNPMPPRGPQPYPPQRNMTAPVQPRHEQSDSFGSQRTMGGPFQPQHRPTGSNGSARNMRSPPPGQAQYPGQPTYGFSQSQDYEDRGYDYNMGSNMGNSINRPMTSNSQRTAPGPSRPGYGNGGGYDGGGYGDGGSGWDQDVEQNGGRRY</sequence>
<evidence type="ECO:0008006" key="5">
    <source>
        <dbReference type="Google" id="ProtNLM"/>
    </source>
</evidence>
<feature type="compositionally biased region" description="Polar residues" evidence="1">
    <location>
        <begin position="407"/>
        <end position="464"/>
    </location>
</feature>
<feature type="compositionally biased region" description="Gly residues" evidence="1">
    <location>
        <begin position="699"/>
        <end position="716"/>
    </location>
</feature>
<feature type="compositionally biased region" description="Polar residues" evidence="1">
    <location>
        <begin position="341"/>
        <end position="360"/>
    </location>
</feature>
<evidence type="ECO:0000256" key="2">
    <source>
        <dbReference type="SAM" id="Phobius"/>
    </source>
</evidence>
<feature type="compositionally biased region" description="Polar residues" evidence="1">
    <location>
        <begin position="671"/>
        <end position="690"/>
    </location>
</feature>
<feature type="compositionally biased region" description="Basic and acidic residues" evidence="1">
    <location>
        <begin position="326"/>
        <end position="340"/>
    </location>
</feature>
<dbReference type="PANTHER" id="PTHR36424:SF1">
    <property type="entry name" value="LOW AFFINITY K(+) TRANSPORTER 1-RELATED"/>
    <property type="match status" value="1"/>
</dbReference>
<feature type="compositionally biased region" description="Basic and acidic residues" evidence="1">
    <location>
        <begin position="291"/>
        <end position="311"/>
    </location>
</feature>
<feature type="compositionally biased region" description="Polar residues" evidence="1">
    <location>
        <begin position="626"/>
        <end position="637"/>
    </location>
</feature>
<dbReference type="EMBL" id="MU858046">
    <property type="protein sequence ID" value="KAK4220020.1"/>
    <property type="molecule type" value="Genomic_DNA"/>
</dbReference>
<reference evidence="3" key="2">
    <citation type="submission" date="2023-05" db="EMBL/GenBank/DDBJ databases">
        <authorList>
            <consortium name="Lawrence Berkeley National Laboratory"/>
            <person name="Steindorff A."/>
            <person name="Hensen N."/>
            <person name="Bonometti L."/>
            <person name="Westerberg I."/>
            <person name="Brannstrom I.O."/>
            <person name="Guillou S."/>
            <person name="Cros-Aarteil S."/>
            <person name="Calhoun S."/>
            <person name="Haridas S."/>
            <person name="Kuo A."/>
            <person name="Mondo S."/>
            <person name="Pangilinan J."/>
            <person name="Riley R."/>
            <person name="Labutti K."/>
            <person name="Andreopoulos B."/>
            <person name="Lipzen A."/>
            <person name="Chen C."/>
            <person name="Yanf M."/>
            <person name="Daum C."/>
            <person name="Ng V."/>
            <person name="Clum A."/>
            <person name="Ohm R."/>
            <person name="Martin F."/>
            <person name="Silar P."/>
            <person name="Natvig D."/>
            <person name="Lalanne C."/>
            <person name="Gautier V."/>
            <person name="Ament-Velasquez S.L."/>
            <person name="Kruys A."/>
            <person name="Hutchinson M.I."/>
            <person name="Powell A.J."/>
            <person name="Barry K."/>
            <person name="Miller A.N."/>
            <person name="Grigoriev I.V."/>
            <person name="Debuchy R."/>
            <person name="Gladieux P."/>
            <person name="Thoren M.H."/>
            <person name="Johannesson H."/>
        </authorList>
    </citation>
    <scope>NUCLEOTIDE SEQUENCE</scope>
    <source>
        <strain evidence="3">PSN293</strain>
    </source>
</reference>
<feature type="region of interest" description="Disordered" evidence="1">
    <location>
        <begin position="391"/>
        <end position="729"/>
    </location>
</feature>
<comment type="caution">
    <text evidence="3">The sequence shown here is derived from an EMBL/GenBank/DDBJ whole genome shotgun (WGS) entry which is preliminary data.</text>
</comment>
<feature type="transmembrane region" description="Helical" evidence="2">
    <location>
        <begin position="36"/>
        <end position="65"/>
    </location>
</feature>
<keyword evidence="2" id="KW-0472">Membrane</keyword>
<evidence type="ECO:0000313" key="3">
    <source>
        <dbReference type="EMBL" id="KAK4220020.1"/>
    </source>
</evidence>
<dbReference type="PANTHER" id="PTHR36424">
    <property type="entry name" value="PHEROMONE-REGULATED MEMBRANE PROTEIN 6"/>
    <property type="match status" value="1"/>
</dbReference>
<dbReference type="Proteomes" id="UP001301769">
    <property type="component" value="Unassembled WGS sequence"/>
</dbReference>
<reference evidence="3" key="1">
    <citation type="journal article" date="2023" name="Mol. Phylogenet. Evol.">
        <title>Genome-scale phylogeny and comparative genomics of the fungal order Sordariales.</title>
        <authorList>
            <person name="Hensen N."/>
            <person name="Bonometti L."/>
            <person name="Westerberg I."/>
            <person name="Brannstrom I.O."/>
            <person name="Guillou S."/>
            <person name="Cros-Aarteil S."/>
            <person name="Calhoun S."/>
            <person name="Haridas S."/>
            <person name="Kuo A."/>
            <person name="Mondo S."/>
            <person name="Pangilinan J."/>
            <person name="Riley R."/>
            <person name="LaButti K."/>
            <person name="Andreopoulos B."/>
            <person name="Lipzen A."/>
            <person name="Chen C."/>
            <person name="Yan M."/>
            <person name="Daum C."/>
            <person name="Ng V."/>
            <person name="Clum A."/>
            <person name="Steindorff A."/>
            <person name="Ohm R.A."/>
            <person name="Martin F."/>
            <person name="Silar P."/>
            <person name="Natvig D.O."/>
            <person name="Lalanne C."/>
            <person name="Gautier V."/>
            <person name="Ament-Velasquez S.L."/>
            <person name="Kruys A."/>
            <person name="Hutchinson M.I."/>
            <person name="Powell A.J."/>
            <person name="Barry K."/>
            <person name="Miller A.N."/>
            <person name="Grigoriev I.V."/>
            <person name="Debuchy R."/>
            <person name="Gladieux P."/>
            <person name="Hiltunen Thoren M."/>
            <person name="Johannesson H."/>
        </authorList>
    </citation>
    <scope>NUCLEOTIDE SEQUENCE</scope>
    <source>
        <strain evidence="3">PSN293</strain>
    </source>
</reference>
<feature type="compositionally biased region" description="Low complexity" evidence="1">
    <location>
        <begin position="645"/>
        <end position="655"/>
    </location>
</feature>
<feature type="compositionally biased region" description="Pro residues" evidence="1">
    <location>
        <begin position="583"/>
        <end position="594"/>
    </location>
</feature>
<dbReference type="GO" id="GO:0015079">
    <property type="term" value="F:potassium ion transmembrane transporter activity"/>
    <property type="evidence" value="ECO:0007669"/>
    <property type="project" value="InterPro"/>
</dbReference>
<feature type="transmembrane region" description="Helical" evidence="2">
    <location>
        <begin position="85"/>
        <end position="103"/>
    </location>
</feature>
<feature type="region of interest" description="Disordered" evidence="1">
    <location>
        <begin position="291"/>
        <end position="379"/>
    </location>
</feature>
<name>A0AAN6YK71_9PEZI</name>
<organism evidence="3 4">
    <name type="scientific">Rhypophila decipiens</name>
    <dbReference type="NCBI Taxonomy" id="261697"/>
    <lineage>
        <taxon>Eukaryota</taxon>
        <taxon>Fungi</taxon>
        <taxon>Dikarya</taxon>
        <taxon>Ascomycota</taxon>
        <taxon>Pezizomycotina</taxon>
        <taxon>Sordariomycetes</taxon>
        <taxon>Sordariomycetidae</taxon>
        <taxon>Sordariales</taxon>
        <taxon>Naviculisporaceae</taxon>
        <taxon>Rhypophila</taxon>
    </lineage>
</organism>
<dbReference type="AlphaFoldDB" id="A0AAN6YK71"/>
<feature type="compositionally biased region" description="Low complexity" evidence="1">
    <location>
        <begin position="367"/>
        <end position="379"/>
    </location>
</feature>
<dbReference type="Pfam" id="PF16944">
    <property type="entry name" value="KCH"/>
    <property type="match status" value="1"/>
</dbReference>